<feature type="domain" description="RecF/RecN/SMC N-terminal" evidence="14">
    <location>
        <begin position="109"/>
        <end position="1104"/>
    </location>
</feature>
<feature type="coiled-coil region" evidence="12">
    <location>
        <begin position="723"/>
        <end position="821"/>
    </location>
</feature>
<dbReference type="GO" id="GO:0005524">
    <property type="term" value="F:ATP binding"/>
    <property type="evidence" value="ECO:0007669"/>
    <property type="project" value="UniProtKB-KW"/>
</dbReference>
<evidence type="ECO:0000256" key="6">
    <source>
        <dbReference type="ARBA" id="ARBA00022763"/>
    </source>
</evidence>
<accession>A0A2S4UWR2</accession>
<sequence>AFDASLSSASAYDLSPEEKVINLILSTQWEANIHHPPQDHSPVMATPQTQKRVRVNEDAHRQSSVTVVEDGSGSEYEDDPDEDAYIQRAAHEYATQAPATGSVREAGSISKVILVQFMCHRYQVVELGPQINFVIGHNGSGKSAVLTAITLVLGAKANATNRGSSLKSFIREGQNKAEVTLHLTNRGEEAFQPEIYGNEIIIERSISKDGASGFKIKSGRDQKTVSTKRDALQTILDHFMIQADNPLNVLNQDAAKKFLNASSSKQKYEFFIRGTQLQQLTDEYEDINANILMSKTLLDKKREDLPELYERAKSAQKSLKEVTEASNAKDKISLVQQELAWIYLAEAEAQRDSAAEVLLSEERILPKYEAKVQETENKLAEVEEEIKRVEAQKAARNDDQCETERLELIKRQRGLVERIRIMNAEVREAHATLEKTDKDIAEQTRLIEVENAKSLKNTDSSRQQAIERIGQLGCDITELENRHVQVEKGLLEANEMGKTANTQTSQYDNQLRAMMVSLENTQRSIQEYGSTRKNKLLLFGQSADKLKHAIETTNGWTEKPIGPLGYYIQVKDKSWQPVLETVLGGSLGSYMVVNERDEKLLRSLMSNLRCISPIIRSRRDLFDYTEGEPAPEFLTILRALNFEDELVKRALINDIRIERSILVEHRREGDPIMSNPPHLRRNIDSCFTRDGYKVGGVQGGRGVRALAMYRGPPRLSTDDGSFIVELNEKVIELESQIQETKQQLVAARGKCRQATDQIQKLKSEDRNIREKLRKTQDMKASIQDDLDQSASSNVSALEDIKRELESERAKLYDQTKELIRQKDSLHAELGPIKAQHEIYVRRRDNWQQEEGLSIITARVTTTETLKHFRDSLAKQSVKISEAKRVYEDAEARLPATIAQAKEITGCTEIVRTTRSREKVIADLETLTRIVAATEKRHGKSLEDIEAQSIEAKANYHKADTQIKEQGRSLRVLKVALSLRKERWIQFRTHIAVRAKMKFVTHLSKRGYTGKLNFNHNTQRLEIQVNTSEQEGTQGKLKDPKALSGGEKSFSTISLLLTLWDAINCPIRCLDEFDVFMDEVNRRIAIRMMIDSAKEANDVQYVFITPNGLSFIQTGDENQDHQDARPHTKPWYFGCRARIVNLLFCLL</sequence>
<evidence type="ECO:0000256" key="7">
    <source>
        <dbReference type="ARBA" id="ARBA00022840"/>
    </source>
</evidence>
<keyword evidence="8 12" id="KW-0175">Coiled coil</keyword>
<dbReference type="PANTHER" id="PTHR19306:SF6">
    <property type="entry name" value="STRUCTURAL MAINTENANCE OF CHROMOSOMES PROTEIN 6"/>
    <property type="match status" value="1"/>
</dbReference>
<evidence type="ECO:0000256" key="4">
    <source>
        <dbReference type="ARBA" id="ARBA00022454"/>
    </source>
</evidence>
<dbReference type="EMBL" id="PKSL01000154">
    <property type="protein sequence ID" value="POW01724.1"/>
    <property type="molecule type" value="Genomic_DNA"/>
</dbReference>
<protein>
    <recommendedName>
        <fullName evidence="14">RecF/RecN/SMC N-terminal domain-containing protein</fullName>
    </recommendedName>
</protein>
<dbReference type="GO" id="GO:0035861">
    <property type="term" value="C:site of double-strand break"/>
    <property type="evidence" value="ECO:0007669"/>
    <property type="project" value="TreeGrafter"/>
</dbReference>
<keyword evidence="16" id="KW-1185">Reference proteome</keyword>
<comment type="caution">
    <text evidence="15">The sequence shown here is derived from an EMBL/GenBank/DDBJ whole genome shotgun (WGS) entry which is preliminary data.</text>
</comment>
<proteinExistence type="inferred from homology"/>
<dbReference type="InterPro" id="IPR003395">
    <property type="entry name" value="RecF/RecN/SMC_N"/>
</dbReference>
<evidence type="ECO:0000256" key="10">
    <source>
        <dbReference type="ARBA" id="ARBA00023204"/>
    </source>
</evidence>
<evidence type="ECO:0000256" key="8">
    <source>
        <dbReference type="ARBA" id="ARBA00023054"/>
    </source>
</evidence>
<dbReference type="InterPro" id="IPR027417">
    <property type="entry name" value="P-loop_NTPase"/>
</dbReference>
<comment type="similarity">
    <text evidence="3">Belongs to the SMC family. SMC6 subfamily.</text>
</comment>
<dbReference type="GO" id="GO:0005634">
    <property type="term" value="C:nucleus"/>
    <property type="evidence" value="ECO:0007669"/>
    <property type="project" value="UniProtKB-SubCell"/>
</dbReference>
<dbReference type="GO" id="GO:0003697">
    <property type="term" value="F:single-stranded DNA binding"/>
    <property type="evidence" value="ECO:0007669"/>
    <property type="project" value="TreeGrafter"/>
</dbReference>
<keyword evidence="6" id="KW-0227">DNA damage</keyword>
<gene>
    <name evidence="15" type="ORF">PSTT_12283</name>
</gene>
<dbReference type="VEuPathDB" id="FungiDB:PSTT_12283"/>
<feature type="region of interest" description="Disordered" evidence="13">
    <location>
        <begin position="54"/>
        <end position="79"/>
    </location>
</feature>
<dbReference type="SUPFAM" id="SSF52540">
    <property type="entry name" value="P-loop containing nucleoside triphosphate hydrolases"/>
    <property type="match status" value="2"/>
</dbReference>
<dbReference type="GO" id="GO:0000724">
    <property type="term" value="P:double-strand break repair via homologous recombination"/>
    <property type="evidence" value="ECO:0007669"/>
    <property type="project" value="TreeGrafter"/>
</dbReference>
<dbReference type="VEuPathDB" id="FungiDB:PSHT_03552"/>
<dbReference type="Proteomes" id="UP000239156">
    <property type="component" value="Unassembled WGS sequence"/>
</dbReference>
<evidence type="ECO:0000256" key="5">
    <source>
        <dbReference type="ARBA" id="ARBA00022741"/>
    </source>
</evidence>
<dbReference type="PANTHER" id="PTHR19306">
    <property type="entry name" value="STRUCTURAL MAINTENANCE OF CHROMOSOMES 5,6 SMC5, SMC6"/>
    <property type="match status" value="1"/>
</dbReference>
<keyword evidence="5" id="KW-0547">Nucleotide-binding</keyword>
<evidence type="ECO:0000313" key="15">
    <source>
        <dbReference type="EMBL" id="POW01724.1"/>
    </source>
</evidence>
<keyword evidence="11" id="KW-0539">Nucleus</keyword>
<feature type="non-terminal residue" evidence="15">
    <location>
        <position position="1"/>
    </location>
</feature>
<evidence type="ECO:0000256" key="13">
    <source>
        <dbReference type="SAM" id="MobiDB-lite"/>
    </source>
</evidence>
<dbReference type="Pfam" id="PF02463">
    <property type="entry name" value="SMC_N"/>
    <property type="match status" value="1"/>
</dbReference>
<evidence type="ECO:0000256" key="2">
    <source>
        <dbReference type="ARBA" id="ARBA00004286"/>
    </source>
</evidence>
<keyword evidence="7" id="KW-0067">ATP-binding</keyword>
<keyword evidence="4" id="KW-0158">Chromosome</keyword>
<organism evidence="15 16">
    <name type="scientific">Puccinia striiformis</name>
    <dbReference type="NCBI Taxonomy" id="27350"/>
    <lineage>
        <taxon>Eukaryota</taxon>
        <taxon>Fungi</taxon>
        <taxon>Dikarya</taxon>
        <taxon>Basidiomycota</taxon>
        <taxon>Pucciniomycotina</taxon>
        <taxon>Pucciniomycetes</taxon>
        <taxon>Pucciniales</taxon>
        <taxon>Pucciniaceae</taxon>
        <taxon>Puccinia</taxon>
    </lineage>
</organism>
<evidence type="ECO:0000256" key="11">
    <source>
        <dbReference type="ARBA" id="ARBA00023242"/>
    </source>
</evidence>
<evidence type="ECO:0000256" key="1">
    <source>
        <dbReference type="ARBA" id="ARBA00004123"/>
    </source>
</evidence>
<evidence type="ECO:0000259" key="14">
    <source>
        <dbReference type="Pfam" id="PF02463"/>
    </source>
</evidence>
<keyword evidence="9" id="KW-0233">DNA recombination</keyword>
<evidence type="ECO:0000256" key="3">
    <source>
        <dbReference type="ARBA" id="ARBA00006793"/>
    </source>
</evidence>
<comment type="subcellular location">
    <subcellularLocation>
        <location evidence="2">Chromosome</location>
    </subcellularLocation>
    <subcellularLocation>
        <location evidence="1">Nucleus</location>
    </subcellularLocation>
</comment>
<dbReference type="GO" id="GO:0030915">
    <property type="term" value="C:Smc5-Smc6 complex"/>
    <property type="evidence" value="ECO:0007669"/>
    <property type="project" value="TreeGrafter"/>
</dbReference>
<evidence type="ECO:0000313" key="16">
    <source>
        <dbReference type="Proteomes" id="UP000239156"/>
    </source>
</evidence>
<dbReference type="AlphaFoldDB" id="A0A2S4UWR2"/>
<name>A0A2S4UWR2_9BASI</name>
<dbReference type="GO" id="GO:0003684">
    <property type="term" value="F:damaged DNA binding"/>
    <property type="evidence" value="ECO:0007669"/>
    <property type="project" value="TreeGrafter"/>
</dbReference>
<evidence type="ECO:0000256" key="9">
    <source>
        <dbReference type="ARBA" id="ARBA00023172"/>
    </source>
</evidence>
<evidence type="ECO:0000256" key="12">
    <source>
        <dbReference type="SAM" id="Coils"/>
    </source>
</evidence>
<dbReference type="Gene3D" id="3.40.50.300">
    <property type="entry name" value="P-loop containing nucleotide triphosphate hydrolases"/>
    <property type="match status" value="2"/>
</dbReference>
<reference evidence="15" key="1">
    <citation type="submission" date="2017-12" db="EMBL/GenBank/DDBJ databases">
        <title>Gene loss provides genomic basis for host adaptation in cereal stripe rust fungi.</title>
        <authorList>
            <person name="Xia C."/>
        </authorList>
    </citation>
    <scope>NUCLEOTIDE SEQUENCE [LARGE SCALE GENOMIC DNA]</scope>
    <source>
        <strain evidence="15">93-210</strain>
    </source>
</reference>
<feature type="coiled-coil region" evidence="12">
    <location>
        <begin position="358"/>
        <end position="399"/>
    </location>
</feature>
<keyword evidence="10" id="KW-0234">DNA repair</keyword>